<protein>
    <submittedName>
        <fullName evidence="1">Uncharacterized protein</fullName>
    </submittedName>
</protein>
<comment type="caution">
    <text evidence="1">The sequence shown here is derived from an EMBL/GenBank/DDBJ whole genome shotgun (WGS) entry which is preliminary data.</text>
</comment>
<dbReference type="AlphaFoldDB" id="A0A139R7Z0"/>
<dbReference type="Proteomes" id="UP000070779">
    <property type="component" value="Unassembled WGS sequence"/>
</dbReference>
<gene>
    <name evidence="1" type="ORF">SMIDD22_01801</name>
</gene>
<sequence>MRLFQCNYIPQPLLIQQGSLTSGQEKIFTLKQMSQTS</sequence>
<accession>A0A139R7Z0</accession>
<name>A0A139R7Z0_STRMT</name>
<dbReference type="EMBL" id="LQZD01000432">
    <property type="protein sequence ID" value="KXU10877.1"/>
    <property type="molecule type" value="Genomic_DNA"/>
</dbReference>
<organism evidence="1 2">
    <name type="scientific">Streptococcus mitis</name>
    <dbReference type="NCBI Taxonomy" id="28037"/>
    <lineage>
        <taxon>Bacteria</taxon>
        <taxon>Bacillati</taxon>
        <taxon>Bacillota</taxon>
        <taxon>Bacilli</taxon>
        <taxon>Lactobacillales</taxon>
        <taxon>Streptococcaceae</taxon>
        <taxon>Streptococcus</taxon>
        <taxon>Streptococcus mitis group</taxon>
    </lineage>
</organism>
<proteinExistence type="predicted"/>
<reference evidence="1 2" key="1">
    <citation type="submission" date="2016-01" db="EMBL/GenBank/DDBJ databases">
        <title>Highly variable Streptococcus oralis are common among viridans streptococci isolated from primates.</title>
        <authorList>
            <person name="Denapaite D."/>
            <person name="Rieger M."/>
            <person name="Koendgen S."/>
            <person name="Brueckner R."/>
            <person name="Ochigava I."/>
            <person name="Kappeler P."/>
            <person name="Maetz-Rensing K."/>
            <person name="Leendertz F."/>
            <person name="Hakenbeck R."/>
        </authorList>
    </citation>
    <scope>NUCLEOTIDE SEQUENCE [LARGE SCALE GENOMIC DNA]</scope>
    <source>
        <strain evidence="1 2">DD22</strain>
    </source>
</reference>
<evidence type="ECO:0000313" key="2">
    <source>
        <dbReference type="Proteomes" id="UP000070779"/>
    </source>
</evidence>
<evidence type="ECO:0000313" key="1">
    <source>
        <dbReference type="EMBL" id="KXU10877.1"/>
    </source>
</evidence>
<dbReference type="PATRIC" id="fig|28037.238.peg.2132"/>